<evidence type="ECO:0000313" key="2">
    <source>
        <dbReference type="EMBL" id="CAI9110163.1"/>
    </source>
</evidence>
<name>A0AAV1DTV2_OLDCO</name>
<proteinExistence type="predicted"/>
<dbReference type="AlphaFoldDB" id="A0AAV1DTV2"/>
<reference evidence="2" key="1">
    <citation type="submission" date="2023-03" db="EMBL/GenBank/DDBJ databases">
        <authorList>
            <person name="Julca I."/>
        </authorList>
    </citation>
    <scope>NUCLEOTIDE SEQUENCE</scope>
</reference>
<evidence type="ECO:0000313" key="3">
    <source>
        <dbReference type="Proteomes" id="UP001161247"/>
    </source>
</evidence>
<feature type="region of interest" description="Disordered" evidence="1">
    <location>
        <begin position="1"/>
        <end position="23"/>
    </location>
</feature>
<accession>A0AAV1DTV2</accession>
<protein>
    <submittedName>
        <fullName evidence="2">OLC1v1010142C1</fullName>
    </submittedName>
</protein>
<sequence>MGRKGTERVIMSNGPGVSGQKGKDPSLFLKKAFSRSIAMVIIVFREMTMWKMMHQFFLGHGVTNFGGFWDSSESDATLTADGFSRWLCAGVTVSRCVNSARLSTANVI</sequence>
<gene>
    <name evidence="2" type="ORF">OLC1_LOCUS17882</name>
</gene>
<dbReference type="EMBL" id="OX459123">
    <property type="protein sequence ID" value="CAI9110163.1"/>
    <property type="molecule type" value="Genomic_DNA"/>
</dbReference>
<dbReference type="Proteomes" id="UP001161247">
    <property type="component" value="Chromosome 6"/>
</dbReference>
<organism evidence="2 3">
    <name type="scientific">Oldenlandia corymbosa var. corymbosa</name>
    <dbReference type="NCBI Taxonomy" id="529605"/>
    <lineage>
        <taxon>Eukaryota</taxon>
        <taxon>Viridiplantae</taxon>
        <taxon>Streptophyta</taxon>
        <taxon>Embryophyta</taxon>
        <taxon>Tracheophyta</taxon>
        <taxon>Spermatophyta</taxon>
        <taxon>Magnoliopsida</taxon>
        <taxon>eudicotyledons</taxon>
        <taxon>Gunneridae</taxon>
        <taxon>Pentapetalae</taxon>
        <taxon>asterids</taxon>
        <taxon>lamiids</taxon>
        <taxon>Gentianales</taxon>
        <taxon>Rubiaceae</taxon>
        <taxon>Rubioideae</taxon>
        <taxon>Spermacoceae</taxon>
        <taxon>Hedyotis-Oldenlandia complex</taxon>
        <taxon>Oldenlandia</taxon>
    </lineage>
</organism>
<evidence type="ECO:0000256" key="1">
    <source>
        <dbReference type="SAM" id="MobiDB-lite"/>
    </source>
</evidence>
<keyword evidence="3" id="KW-1185">Reference proteome</keyword>